<keyword evidence="2" id="KW-0472">Membrane</keyword>
<evidence type="ECO:0000313" key="3">
    <source>
        <dbReference type="EMBL" id="TDG53429.1"/>
    </source>
</evidence>
<accession>A0A484BX75</accession>
<evidence type="ECO:0000256" key="2">
    <source>
        <dbReference type="SAM" id="Phobius"/>
    </source>
</evidence>
<dbReference type="AlphaFoldDB" id="A0A484BX75"/>
<evidence type="ECO:0000313" key="4">
    <source>
        <dbReference type="Proteomes" id="UP000295192"/>
    </source>
</evidence>
<sequence length="100" mass="11457">MWPRTTKTGTTTGQRSRETSNEKTAEPGHQHQHQQETIAGIVSHASRRLQRHTPSAVELESISDSVLLCQLLMLVVLALFWLSYAWPARSQTISHWQRMH</sequence>
<reference evidence="3 4" key="1">
    <citation type="journal article" date="2019" name="J. Hered.">
        <title>An Improved Genome Assembly for Drosophila navojoa, the Basal Species in the mojavensis Cluster.</title>
        <authorList>
            <person name="Vanderlinde T."/>
            <person name="Dupim E.G."/>
            <person name="Nazario-Yepiz N.O."/>
            <person name="Carvalho A.B."/>
        </authorList>
    </citation>
    <scope>NUCLEOTIDE SEQUENCE [LARGE SCALE GENOMIC DNA]</scope>
    <source>
        <strain evidence="3">Navoj_Jal97</strain>
        <tissue evidence="3">Whole organism</tissue>
    </source>
</reference>
<organism evidence="3 4">
    <name type="scientific">Drosophila navojoa</name>
    <name type="common">Fruit fly</name>
    <dbReference type="NCBI Taxonomy" id="7232"/>
    <lineage>
        <taxon>Eukaryota</taxon>
        <taxon>Metazoa</taxon>
        <taxon>Ecdysozoa</taxon>
        <taxon>Arthropoda</taxon>
        <taxon>Hexapoda</taxon>
        <taxon>Insecta</taxon>
        <taxon>Pterygota</taxon>
        <taxon>Neoptera</taxon>
        <taxon>Endopterygota</taxon>
        <taxon>Diptera</taxon>
        <taxon>Brachycera</taxon>
        <taxon>Muscomorpha</taxon>
        <taxon>Ephydroidea</taxon>
        <taxon>Drosophilidae</taxon>
        <taxon>Drosophila</taxon>
    </lineage>
</organism>
<protein>
    <submittedName>
        <fullName evidence="3">Uncharacterized protein</fullName>
    </submittedName>
</protein>
<feature type="region of interest" description="Disordered" evidence="1">
    <location>
        <begin position="1"/>
        <end position="35"/>
    </location>
</feature>
<feature type="transmembrane region" description="Helical" evidence="2">
    <location>
        <begin position="65"/>
        <end position="86"/>
    </location>
</feature>
<comment type="caution">
    <text evidence="3">The sequence shown here is derived from an EMBL/GenBank/DDBJ whole genome shotgun (WGS) entry which is preliminary data.</text>
</comment>
<dbReference type="Proteomes" id="UP000295192">
    <property type="component" value="Unassembled WGS sequence"/>
</dbReference>
<keyword evidence="2" id="KW-1133">Transmembrane helix</keyword>
<name>A0A484BX75_DRONA</name>
<keyword evidence="2" id="KW-0812">Transmembrane</keyword>
<dbReference type="EMBL" id="LSRL02000001">
    <property type="protein sequence ID" value="TDG53429.1"/>
    <property type="molecule type" value="Genomic_DNA"/>
</dbReference>
<evidence type="ECO:0000256" key="1">
    <source>
        <dbReference type="SAM" id="MobiDB-lite"/>
    </source>
</evidence>
<feature type="compositionally biased region" description="Basic and acidic residues" evidence="1">
    <location>
        <begin position="15"/>
        <end position="29"/>
    </location>
</feature>
<keyword evidence="4" id="KW-1185">Reference proteome</keyword>
<gene>
    <name evidence="3" type="ORF">AWZ03_000244</name>
</gene>
<proteinExistence type="predicted"/>
<feature type="compositionally biased region" description="Low complexity" evidence="1">
    <location>
        <begin position="1"/>
        <end position="13"/>
    </location>
</feature>